<name>A0A2B4RW44_STYPI</name>
<dbReference type="PROSITE" id="PS51211">
    <property type="entry name" value="VITELLOGENIN"/>
    <property type="match status" value="1"/>
</dbReference>
<keyword evidence="11" id="KW-1185">Reference proteome</keyword>
<feature type="region of interest" description="Disordered" evidence="6">
    <location>
        <begin position="745"/>
        <end position="776"/>
    </location>
</feature>
<dbReference type="InterPro" id="IPR015817">
    <property type="entry name" value="Vitellinogen_open_b-sht_sub1"/>
</dbReference>
<dbReference type="InterPro" id="IPR011030">
    <property type="entry name" value="Lipovitellin_superhlx_dom"/>
</dbReference>
<keyword evidence="4" id="KW-0325">Glycoprotein</keyword>
<dbReference type="SUPFAM" id="SSF48431">
    <property type="entry name" value="Lipovitellin-phosvitin complex, superhelical domain"/>
    <property type="match status" value="1"/>
</dbReference>
<dbReference type="SMART" id="SM00216">
    <property type="entry name" value="VWD"/>
    <property type="match status" value="1"/>
</dbReference>
<dbReference type="Pfam" id="PF09172">
    <property type="entry name" value="Vit_open_b-sht"/>
    <property type="match status" value="1"/>
</dbReference>
<feature type="chain" id="PRO_5013401175" evidence="7">
    <location>
        <begin position="17"/>
        <end position="1427"/>
    </location>
</feature>
<feature type="domain" description="VWFD" evidence="9">
    <location>
        <begin position="1245"/>
        <end position="1427"/>
    </location>
</feature>
<feature type="region of interest" description="Disordered" evidence="6">
    <location>
        <begin position="304"/>
        <end position="333"/>
    </location>
</feature>
<dbReference type="Proteomes" id="UP000225706">
    <property type="component" value="Unassembled WGS sequence"/>
</dbReference>
<dbReference type="STRING" id="50429.A0A2B4RW44"/>
<dbReference type="OrthoDB" id="160294at2759"/>
<proteinExistence type="predicted"/>
<dbReference type="Gene3D" id="2.20.80.10">
    <property type="entry name" value="Lipovitellin-phosvitin complex, chain A, domain 4"/>
    <property type="match status" value="1"/>
</dbReference>
<dbReference type="Gene3D" id="2.20.50.20">
    <property type="entry name" value="Lipovitellin. Chain A, domain 3"/>
    <property type="match status" value="1"/>
</dbReference>
<dbReference type="Pfam" id="PF01347">
    <property type="entry name" value="Vitellogenin_N"/>
    <property type="match status" value="1"/>
</dbReference>
<protein>
    <submittedName>
        <fullName evidence="10">Vitellogenin-1</fullName>
    </submittedName>
</protein>
<feature type="signal peptide" evidence="7">
    <location>
        <begin position="1"/>
        <end position="16"/>
    </location>
</feature>
<dbReference type="InterPro" id="IPR001846">
    <property type="entry name" value="VWF_type-D"/>
</dbReference>
<evidence type="ECO:0000256" key="3">
    <source>
        <dbReference type="ARBA" id="ARBA00023157"/>
    </source>
</evidence>
<dbReference type="PANTHER" id="PTHR23345">
    <property type="entry name" value="VITELLOGENIN-RELATED"/>
    <property type="match status" value="1"/>
</dbReference>
<dbReference type="EMBL" id="LSMT01000317">
    <property type="protein sequence ID" value="PFX20432.1"/>
    <property type="molecule type" value="Genomic_DNA"/>
</dbReference>
<evidence type="ECO:0000256" key="2">
    <source>
        <dbReference type="ARBA" id="ARBA00022761"/>
    </source>
</evidence>
<evidence type="ECO:0000256" key="5">
    <source>
        <dbReference type="PROSITE-ProRule" id="PRU00557"/>
    </source>
</evidence>
<evidence type="ECO:0000256" key="1">
    <source>
        <dbReference type="ARBA" id="ARBA00022729"/>
    </source>
</evidence>
<dbReference type="Gene3D" id="2.30.230.10">
    <property type="entry name" value="Lipovitellin, beta-sheet shell regions, chain A"/>
    <property type="match status" value="1"/>
</dbReference>
<dbReference type="GO" id="GO:0045735">
    <property type="term" value="F:nutrient reservoir activity"/>
    <property type="evidence" value="ECO:0007669"/>
    <property type="project" value="UniProtKB-KW"/>
</dbReference>
<reference evidence="11" key="1">
    <citation type="journal article" date="2017" name="bioRxiv">
        <title>Comparative analysis of the genomes of Stylophora pistillata and Acropora digitifera provides evidence for extensive differences between species of corals.</title>
        <authorList>
            <person name="Voolstra C.R."/>
            <person name="Li Y."/>
            <person name="Liew Y.J."/>
            <person name="Baumgarten S."/>
            <person name="Zoccola D."/>
            <person name="Flot J.-F."/>
            <person name="Tambutte S."/>
            <person name="Allemand D."/>
            <person name="Aranda M."/>
        </authorList>
    </citation>
    <scope>NUCLEOTIDE SEQUENCE [LARGE SCALE GENOMIC DNA]</scope>
</reference>
<gene>
    <name evidence="10" type="primary">VTG1</name>
    <name evidence="10" type="ORF">AWC38_SpisGene15117</name>
</gene>
<dbReference type="InterPro" id="IPR037088">
    <property type="entry name" value="Vitellinogen_b-sht_shell_sf"/>
</dbReference>
<organism evidence="10 11">
    <name type="scientific">Stylophora pistillata</name>
    <name type="common">Smooth cauliflower coral</name>
    <dbReference type="NCBI Taxonomy" id="50429"/>
    <lineage>
        <taxon>Eukaryota</taxon>
        <taxon>Metazoa</taxon>
        <taxon>Cnidaria</taxon>
        <taxon>Anthozoa</taxon>
        <taxon>Hexacorallia</taxon>
        <taxon>Scleractinia</taxon>
        <taxon>Astrocoeniina</taxon>
        <taxon>Pocilloporidae</taxon>
        <taxon>Stylophora</taxon>
    </lineage>
</organism>
<evidence type="ECO:0000313" key="10">
    <source>
        <dbReference type="EMBL" id="PFX20432.1"/>
    </source>
</evidence>
<dbReference type="PANTHER" id="PTHR23345:SF15">
    <property type="entry name" value="VITELLOGENIN 1-RELATED"/>
    <property type="match status" value="1"/>
</dbReference>
<evidence type="ECO:0000256" key="6">
    <source>
        <dbReference type="SAM" id="MobiDB-lite"/>
    </source>
</evidence>
<comment type="caution">
    <text evidence="5">Lacks conserved residue(s) required for the propagation of feature annotation.</text>
</comment>
<evidence type="ECO:0000259" key="8">
    <source>
        <dbReference type="PROSITE" id="PS51211"/>
    </source>
</evidence>
<accession>A0A2B4RW44</accession>
<dbReference type="SMART" id="SM01169">
    <property type="entry name" value="DUF1943"/>
    <property type="match status" value="1"/>
</dbReference>
<sequence>MNAFVVILLALGAVSPMPLAFERGKRYTYNYQTDVYHAIPGGSTKTLGLRARCQAHVDVLEKTELQLRLANIQVVQVEGNLQDPKQQKETEADPKIVAKMQGFLALPVKLAFKAQDGSIKQVYADPKDQEWSLNIKRGLANLFQMSPRQQYKSQGKNGKRFVTQFETTAVGDCQVSYVIQCDNCQAGQKEQVTKVTKVIIYQKCRHRPEFSQSNFYGRWCEKCQQSVGNVPYHQSAGQIEYTLSGNERYGYTIKWAEAVEKHVVTPVSQAGGQLTASARQCLEFHGTSDAGQPSKTLARTTTHRFVAENPERRDRNNTQCQQETSRQAQNASDEMCKAINQRDGQRAAEMFANLVQQLRKCNQETAMKLADNMLSRRDASERKYCIDALSFVGTREAFQVLKKKIQERKINKAEELKRVFLGLAFAPRPTADHIDAAWELCEHAEVKRDISARRQCMLTLGALVRKIRQRPSLQQDTKAKAACNECTQKILDRLAGKTTEQERVMYIKAIGNSASPQAQPVLQKILRDRDESLYIRVECVWAHRHIIRQARQTATPSLISIFADARESPELRMAVFIMLLNSEPNFATLQALANIVKREITCAAPGPRSNQVASFVLSHLAALAYQNNVLTKHRCMQARLALRLMPKMSYGPGYSKGMRWAQYSEKFQAGFEFEANRMDVPDSMLPRNLNAQIRMHVLGYQMSALEFGARIENMDYVIEQVISEVRKRHKRSLWGAINSFFNKESSEDETSKEVKSEDGESEGTPKIIRPATRHDQENRQRMSAYLKLFGDEVKYMEIRQEDIKQFSQDVADLMLGKKDRIENADRTIVITPKGIEIKQAFEKAFMANNARRVVPTLAGIPLDFQHRTAAVAKVTVAAKINVEPSIATLLLLQKLTAITEIKPVIGAHEQAQVGIHTPFLRMGVRVKAAAHSNTEHKADANYAAGQEFSITYNVPQQQRNILNMQSDAHGFVAEKDPKTCQEEEKQLRFDFKTPHLKQVQVPCKGEDLFGVQICAEGWVPDLPTLRLQQVPVFPAVALTKLRVSMAPAADKPTAVHCRGQVTQKSEKEWQVEGSINASSQTARRRIPYRMTVDKAAYQMAIQVGDIQAEGYDGGMARMTARYGEMKLEFGRGKLQYQVSASGQVQDQGKTARLMLQWTKVPEQWVTFFYNWEPQIWYFLQQFAWIRRPEQSQNQVQIEFALTSPLTARLKMRTPDAIVERTGLNLPLRVDHFPSSLQEIKNYFYAKCEVQKDNIKVFDQLQYEHNIKGGCPYTLAKEQRKDKQSRIQVSVQIDEQGLKTLIVSIRHSFQQQAQESVRCVVKPDGTTLIDGKRADCSQKACKSKLGGVSVHKAQRADGKTQVQLSTKMGLHATMDQDQRIDLYASPFLRSRVCGLCGDADGEEWNEYRDPKDKVQQLDQFIKSWQEKC</sequence>
<dbReference type="SUPFAM" id="SSF56968">
    <property type="entry name" value="Lipovitellin-phosvitin complex, beta-sheet shell regions"/>
    <property type="match status" value="3"/>
</dbReference>
<evidence type="ECO:0000256" key="4">
    <source>
        <dbReference type="ARBA" id="ARBA00023180"/>
    </source>
</evidence>
<dbReference type="SMART" id="SM00638">
    <property type="entry name" value="LPD_N"/>
    <property type="match status" value="1"/>
</dbReference>
<feature type="disulfide bond" evidence="5">
    <location>
        <begin position="220"/>
        <end position="223"/>
    </location>
</feature>
<dbReference type="InterPro" id="IPR015816">
    <property type="entry name" value="Vitellinogen_b-sht_N"/>
</dbReference>
<dbReference type="Gene3D" id="1.25.10.20">
    <property type="entry name" value="Vitellinogen, superhelical"/>
    <property type="match status" value="1"/>
</dbReference>
<dbReference type="InterPro" id="IPR015255">
    <property type="entry name" value="Vitellinogen_open_b-sht"/>
</dbReference>
<dbReference type="PROSITE" id="PS51233">
    <property type="entry name" value="VWFD"/>
    <property type="match status" value="1"/>
</dbReference>
<dbReference type="GO" id="GO:0005319">
    <property type="term" value="F:lipid transporter activity"/>
    <property type="evidence" value="ECO:0007669"/>
    <property type="project" value="InterPro"/>
</dbReference>
<dbReference type="InterPro" id="IPR001747">
    <property type="entry name" value="Vitellogenin_N"/>
</dbReference>
<comment type="caution">
    <text evidence="10">The sequence shown here is derived from an EMBL/GenBank/DDBJ whole genome shotgun (WGS) entry which is preliminary data.</text>
</comment>
<dbReference type="Gene3D" id="2.20.90.10">
    <property type="entry name" value="Vitellinogen, beta-sheet shell domain"/>
    <property type="match status" value="1"/>
</dbReference>
<keyword evidence="2" id="KW-0758">Storage protein</keyword>
<dbReference type="InterPro" id="IPR050733">
    <property type="entry name" value="Vitellogenin/Apolipophorin"/>
</dbReference>
<evidence type="ECO:0000313" key="11">
    <source>
        <dbReference type="Proteomes" id="UP000225706"/>
    </source>
</evidence>
<keyword evidence="3 5" id="KW-1015">Disulfide bond</keyword>
<evidence type="ECO:0000259" key="9">
    <source>
        <dbReference type="PROSITE" id="PS51233"/>
    </source>
</evidence>
<feature type="compositionally biased region" description="Basic and acidic residues" evidence="6">
    <location>
        <begin position="305"/>
        <end position="316"/>
    </location>
</feature>
<dbReference type="Pfam" id="PF00094">
    <property type="entry name" value="VWD"/>
    <property type="match status" value="1"/>
</dbReference>
<dbReference type="InterPro" id="IPR015819">
    <property type="entry name" value="Lipid_transp_b-sht_shell"/>
</dbReference>
<feature type="compositionally biased region" description="Polar residues" evidence="6">
    <location>
        <begin position="317"/>
        <end position="332"/>
    </location>
</feature>
<keyword evidence="1 7" id="KW-0732">Signal</keyword>
<feature type="compositionally biased region" description="Basic and acidic residues" evidence="6">
    <location>
        <begin position="749"/>
        <end position="758"/>
    </location>
</feature>
<evidence type="ECO:0000256" key="7">
    <source>
        <dbReference type="SAM" id="SignalP"/>
    </source>
</evidence>
<feature type="domain" description="Vitellogenin" evidence="8">
    <location>
        <begin position="21"/>
        <end position="689"/>
    </location>
</feature>